<dbReference type="AlphaFoldDB" id="A0AAV7RQU9"/>
<gene>
    <name evidence="1" type="ORF">NDU88_007387</name>
</gene>
<name>A0AAV7RQU9_PLEWA</name>
<protein>
    <submittedName>
        <fullName evidence="1">Uncharacterized protein</fullName>
    </submittedName>
</protein>
<dbReference type="EMBL" id="JANPWB010000009">
    <property type="protein sequence ID" value="KAJ1154644.1"/>
    <property type="molecule type" value="Genomic_DNA"/>
</dbReference>
<keyword evidence="2" id="KW-1185">Reference proteome</keyword>
<evidence type="ECO:0000313" key="2">
    <source>
        <dbReference type="Proteomes" id="UP001066276"/>
    </source>
</evidence>
<accession>A0AAV7RQU9</accession>
<proteinExistence type="predicted"/>
<sequence length="91" mass="9933">MAADASYMQNQRPLGNPGAIIRTSPLVMDANHTAINVCVEQEVTEANTCLEHFAALYSQDNPSIDEGPSKGDSYVEMLFEEDGVLKAIWDS</sequence>
<comment type="caution">
    <text evidence="1">The sequence shown here is derived from an EMBL/GenBank/DDBJ whole genome shotgun (WGS) entry which is preliminary data.</text>
</comment>
<evidence type="ECO:0000313" key="1">
    <source>
        <dbReference type="EMBL" id="KAJ1154644.1"/>
    </source>
</evidence>
<organism evidence="1 2">
    <name type="scientific">Pleurodeles waltl</name>
    <name type="common">Iberian ribbed newt</name>
    <dbReference type="NCBI Taxonomy" id="8319"/>
    <lineage>
        <taxon>Eukaryota</taxon>
        <taxon>Metazoa</taxon>
        <taxon>Chordata</taxon>
        <taxon>Craniata</taxon>
        <taxon>Vertebrata</taxon>
        <taxon>Euteleostomi</taxon>
        <taxon>Amphibia</taxon>
        <taxon>Batrachia</taxon>
        <taxon>Caudata</taxon>
        <taxon>Salamandroidea</taxon>
        <taxon>Salamandridae</taxon>
        <taxon>Pleurodelinae</taxon>
        <taxon>Pleurodeles</taxon>
    </lineage>
</organism>
<reference evidence="1" key="1">
    <citation type="journal article" date="2022" name="bioRxiv">
        <title>Sequencing and chromosome-scale assembly of the giantPleurodeles waltlgenome.</title>
        <authorList>
            <person name="Brown T."/>
            <person name="Elewa A."/>
            <person name="Iarovenko S."/>
            <person name="Subramanian E."/>
            <person name="Araus A.J."/>
            <person name="Petzold A."/>
            <person name="Susuki M."/>
            <person name="Suzuki K.-i.T."/>
            <person name="Hayashi T."/>
            <person name="Toyoda A."/>
            <person name="Oliveira C."/>
            <person name="Osipova E."/>
            <person name="Leigh N.D."/>
            <person name="Simon A."/>
            <person name="Yun M.H."/>
        </authorList>
    </citation>
    <scope>NUCLEOTIDE SEQUENCE</scope>
    <source>
        <strain evidence="1">20211129_DDA</strain>
        <tissue evidence="1">Liver</tissue>
    </source>
</reference>
<dbReference type="Proteomes" id="UP001066276">
    <property type="component" value="Chromosome 5"/>
</dbReference>